<reference evidence="2" key="1">
    <citation type="submission" date="2016-11" db="UniProtKB">
        <authorList>
            <consortium name="WormBaseParasite"/>
        </authorList>
    </citation>
    <scope>IDENTIFICATION</scope>
</reference>
<dbReference type="SUPFAM" id="SSF48452">
    <property type="entry name" value="TPR-like"/>
    <property type="match status" value="1"/>
</dbReference>
<sequence>MTVYEEVDQLFEDQKPEEAYELVKKALVENKDDIELLWRFAAACYKYGCKLTKQEQAKKKELYMEGREASVTAYKLNDGHFKVLKWAAIVSGELSDMLGTKERIEEGYKFKEYLDKALRIDSTESSLYHMRGRFAYSVANLSWFERKAAAAFFAEPPTATIEEALKDFEECDKIENGAWLENNVYLAKCYIQTGNKDSAVKYLKLAVDMETTDESQKEAQAEAKKLLEKHGK</sequence>
<dbReference type="AlphaFoldDB" id="A0A1I7Y346"/>
<accession>A0A1I7Y346</accession>
<dbReference type="WBParaSite" id="L893_g1226.t1">
    <property type="protein sequence ID" value="L893_g1226.t1"/>
    <property type="gene ID" value="L893_g1226"/>
</dbReference>
<dbReference type="Pfam" id="PF21033">
    <property type="entry name" value="RMD1-3"/>
    <property type="match status" value="1"/>
</dbReference>
<dbReference type="PANTHER" id="PTHR16056">
    <property type="entry name" value="REGULATOR OF MICROTUBULE DYNAMICS PROTEIN"/>
    <property type="match status" value="1"/>
</dbReference>
<dbReference type="GO" id="GO:0097431">
    <property type="term" value="C:mitotic spindle pole"/>
    <property type="evidence" value="ECO:0007669"/>
    <property type="project" value="TreeGrafter"/>
</dbReference>
<keyword evidence="1" id="KW-1185">Reference proteome</keyword>
<evidence type="ECO:0000313" key="2">
    <source>
        <dbReference type="WBParaSite" id="L893_g1226.t1"/>
    </source>
</evidence>
<dbReference type="GO" id="GO:0008017">
    <property type="term" value="F:microtubule binding"/>
    <property type="evidence" value="ECO:0007669"/>
    <property type="project" value="TreeGrafter"/>
</dbReference>
<evidence type="ECO:0000313" key="1">
    <source>
        <dbReference type="Proteomes" id="UP000095287"/>
    </source>
</evidence>
<proteinExistence type="predicted"/>
<dbReference type="InterPro" id="IPR049039">
    <property type="entry name" value="RMD1-3_a_helical_rpt"/>
</dbReference>
<name>A0A1I7Y346_9BILA</name>
<dbReference type="Gene3D" id="1.25.40.10">
    <property type="entry name" value="Tetratricopeptide repeat domain"/>
    <property type="match status" value="1"/>
</dbReference>
<dbReference type="GO" id="GO:0005739">
    <property type="term" value="C:mitochondrion"/>
    <property type="evidence" value="ECO:0007669"/>
    <property type="project" value="TreeGrafter"/>
</dbReference>
<dbReference type="InterPro" id="IPR011990">
    <property type="entry name" value="TPR-like_helical_dom_sf"/>
</dbReference>
<dbReference type="GO" id="GO:0005876">
    <property type="term" value="C:spindle microtubule"/>
    <property type="evidence" value="ECO:0007669"/>
    <property type="project" value="TreeGrafter"/>
</dbReference>
<dbReference type="PANTHER" id="PTHR16056:SF20">
    <property type="entry name" value="C2H2-TYPE DOMAIN-CONTAINING PROTEIN-RELATED"/>
    <property type="match status" value="1"/>
</dbReference>
<dbReference type="Proteomes" id="UP000095287">
    <property type="component" value="Unplaced"/>
</dbReference>
<organism evidence="1 2">
    <name type="scientific">Steinernema glaseri</name>
    <dbReference type="NCBI Taxonomy" id="37863"/>
    <lineage>
        <taxon>Eukaryota</taxon>
        <taxon>Metazoa</taxon>
        <taxon>Ecdysozoa</taxon>
        <taxon>Nematoda</taxon>
        <taxon>Chromadorea</taxon>
        <taxon>Rhabditida</taxon>
        <taxon>Tylenchina</taxon>
        <taxon>Panagrolaimomorpha</taxon>
        <taxon>Strongyloidoidea</taxon>
        <taxon>Steinernematidae</taxon>
        <taxon>Steinernema</taxon>
    </lineage>
</organism>
<protein>
    <submittedName>
        <fullName evidence="2">TPR_REGION domain-containing protein</fullName>
    </submittedName>
</protein>